<feature type="transmembrane region" description="Helical" evidence="2">
    <location>
        <begin position="7"/>
        <end position="28"/>
    </location>
</feature>
<reference evidence="4" key="1">
    <citation type="journal article" date="2021" name="mSystems">
        <title>Bacteria and Archaea Synergistically Convert Glycine Betaine to Biogenic Methane in the Formosa Cold Seep of the South China Sea.</title>
        <authorList>
            <person name="Li L."/>
            <person name="Zhang W."/>
            <person name="Zhang S."/>
            <person name="Song L."/>
            <person name="Sun Q."/>
            <person name="Zhang H."/>
            <person name="Xiang H."/>
            <person name="Dong X."/>
        </authorList>
    </citation>
    <scope>NUCLEOTIDE SEQUENCE</scope>
    <source>
        <strain evidence="4">ZWT</strain>
    </source>
</reference>
<evidence type="ECO:0000256" key="2">
    <source>
        <dbReference type="SAM" id="Phobius"/>
    </source>
</evidence>
<feature type="transmembrane region" description="Helical" evidence="2">
    <location>
        <begin position="34"/>
        <end position="55"/>
    </location>
</feature>
<name>A0A9J6P164_9CLOT</name>
<organism evidence="4 5">
    <name type="scientific">Oceanirhabdus seepicola</name>
    <dbReference type="NCBI Taxonomy" id="2828781"/>
    <lineage>
        <taxon>Bacteria</taxon>
        <taxon>Bacillati</taxon>
        <taxon>Bacillota</taxon>
        <taxon>Clostridia</taxon>
        <taxon>Eubacteriales</taxon>
        <taxon>Clostridiaceae</taxon>
        <taxon>Oceanirhabdus</taxon>
    </lineage>
</organism>
<feature type="transmembrane region" description="Helical" evidence="2">
    <location>
        <begin position="242"/>
        <end position="261"/>
    </location>
</feature>
<dbReference type="EMBL" id="JAGSOJ010000002">
    <property type="protein sequence ID" value="MCM1989958.1"/>
    <property type="molecule type" value="Genomic_DNA"/>
</dbReference>
<feature type="transmembrane region" description="Helical" evidence="2">
    <location>
        <begin position="145"/>
        <end position="166"/>
    </location>
</feature>
<keyword evidence="2" id="KW-1133">Transmembrane helix</keyword>
<dbReference type="InterPro" id="IPR000620">
    <property type="entry name" value="EamA_dom"/>
</dbReference>
<feature type="domain" description="EamA" evidence="3">
    <location>
        <begin position="149"/>
        <end position="284"/>
    </location>
</feature>
<dbReference type="RefSeq" id="WP_250859006.1">
    <property type="nucleotide sequence ID" value="NZ_JAGSOJ010000002.1"/>
</dbReference>
<reference evidence="4" key="2">
    <citation type="submission" date="2021-04" db="EMBL/GenBank/DDBJ databases">
        <authorList>
            <person name="Dong X."/>
        </authorList>
    </citation>
    <scope>NUCLEOTIDE SEQUENCE</scope>
    <source>
        <strain evidence="4">ZWT</strain>
    </source>
</reference>
<comment type="similarity">
    <text evidence="1">Belongs to the EamA transporter family.</text>
</comment>
<feature type="transmembrane region" description="Helical" evidence="2">
    <location>
        <begin position="92"/>
        <end position="116"/>
    </location>
</feature>
<dbReference type="GO" id="GO:0016020">
    <property type="term" value="C:membrane"/>
    <property type="evidence" value="ECO:0007669"/>
    <property type="project" value="InterPro"/>
</dbReference>
<protein>
    <submittedName>
        <fullName evidence="4">EamA family transporter</fullName>
    </submittedName>
</protein>
<feature type="transmembrane region" description="Helical" evidence="2">
    <location>
        <begin position="211"/>
        <end position="230"/>
    </location>
</feature>
<evidence type="ECO:0000313" key="4">
    <source>
        <dbReference type="EMBL" id="MCM1989958.1"/>
    </source>
</evidence>
<dbReference type="Pfam" id="PF00892">
    <property type="entry name" value="EamA"/>
    <property type="match status" value="2"/>
</dbReference>
<gene>
    <name evidence="4" type="ORF">KDK92_09410</name>
</gene>
<feature type="transmembrane region" description="Helical" evidence="2">
    <location>
        <begin position="267"/>
        <end position="286"/>
    </location>
</feature>
<dbReference type="PANTHER" id="PTHR22911">
    <property type="entry name" value="ACYL-MALONYL CONDENSING ENZYME-RELATED"/>
    <property type="match status" value="1"/>
</dbReference>
<dbReference type="SUPFAM" id="SSF103481">
    <property type="entry name" value="Multidrug resistance efflux transporter EmrE"/>
    <property type="match status" value="2"/>
</dbReference>
<keyword evidence="2" id="KW-0472">Membrane</keyword>
<dbReference type="InterPro" id="IPR037185">
    <property type="entry name" value="EmrE-like"/>
</dbReference>
<comment type="caution">
    <text evidence="4">The sequence shown here is derived from an EMBL/GenBank/DDBJ whole genome shotgun (WGS) entry which is preliminary data.</text>
</comment>
<feature type="transmembrane region" description="Helical" evidence="2">
    <location>
        <begin position="121"/>
        <end position="139"/>
    </location>
</feature>
<sequence>MEKVKGIIYTILSAVIFGIMPILARLAYDGGVNSFTLVFLRSFFSVFMLLAYLIIKKVNLKVNREQIKTLIILGILGYTMTTLTLFSSYKYISVGLATTLHFIYPVVVTLISIVLFKENIYFSKIIALVLASIGIYFLIGKDGGGTSIKGIILALVSGIFYSYYLLSVAYSKIKTLNCYVLTFYLSFIASIFLFIVGIFTDQLSFNISANAWGISVIIAFFTSIMAVILLQIGIKMIGASTASILSTFEPIVGILLGVLILNETITIRIIVGGVLVVLSVIILTFGGKERTEKYLKENCGLNQSK</sequence>
<dbReference type="Proteomes" id="UP001056429">
    <property type="component" value="Unassembled WGS sequence"/>
</dbReference>
<feature type="domain" description="EamA" evidence="3">
    <location>
        <begin position="5"/>
        <end position="139"/>
    </location>
</feature>
<feature type="transmembrane region" description="Helical" evidence="2">
    <location>
        <begin position="67"/>
        <end position="86"/>
    </location>
</feature>
<keyword evidence="2" id="KW-0812">Transmembrane</keyword>
<dbReference type="PANTHER" id="PTHR22911:SF137">
    <property type="entry name" value="SOLUTE CARRIER FAMILY 35 MEMBER G2-RELATED"/>
    <property type="match status" value="1"/>
</dbReference>
<evidence type="ECO:0000256" key="1">
    <source>
        <dbReference type="ARBA" id="ARBA00007362"/>
    </source>
</evidence>
<keyword evidence="5" id="KW-1185">Reference proteome</keyword>
<accession>A0A9J6P164</accession>
<proteinExistence type="inferred from homology"/>
<dbReference type="Gene3D" id="1.10.3730.20">
    <property type="match status" value="1"/>
</dbReference>
<evidence type="ECO:0000313" key="5">
    <source>
        <dbReference type="Proteomes" id="UP001056429"/>
    </source>
</evidence>
<feature type="transmembrane region" description="Helical" evidence="2">
    <location>
        <begin position="178"/>
        <end position="199"/>
    </location>
</feature>
<dbReference type="AlphaFoldDB" id="A0A9J6P164"/>
<evidence type="ECO:0000259" key="3">
    <source>
        <dbReference type="Pfam" id="PF00892"/>
    </source>
</evidence>